<sequence>MRKEKRFSGRLRIFRTPTLISELVILLLFLGFCSFKSRLFLVDDPTQKSNSLAGTFKLKQIHRHGVGSYYKFHQKLDVTDDFAEEAGILFRSEELKLLSENPDETFWSKNTEFQTTNPFSYEFPLKYQHMSMKRMENRHPDFVEAYINNDIEREEHWIDEDVLVPDVSDRNTVILMALMSSNAYVRLPEKHNWRNISDGDDNWKDVTSPHFGWDGNGLRGHVFVNEVDKIAVISIKGTSATGLPGSEDDETTASDKINDNLLFSCCCARVSYLWTTVCPCYVKSKTCDESCLERELRRKDRYYSIAMDIYRSVVEDYPDYSIWLTGHSLGGALASLVGRTYGSPVLTYETPGDALAARRLHLPHPPGLPNYLEGIWHIGHTADPIYMGTCNGASSACSIAGYAMETACHTGKVCVYDVVKDKGWRVNLLNHKIHTVIDEILTKYDDVPTCGEPSSCIDCYNWKYWPDEDGDHDSTTSRIVTTTSVATSTTRTTVSSTCIGRNWLGFCTEYGPVLPTGSA</sequence>
<dbReference type="GO" id="GO:0005775">
    <property type="term" value="C:vacuolar lumen"/>
    <property type="evidence" value="ECO:0007669"/>
    <property type="project" value="EnsemblFungi"/>
</dbReference>
<dbReference type="GO" id="GO:0046461">
    <property type="term" value="P:neutral lipid catabolic process"/>
    <property type="evidence" value="ECO:0007669"/>
    <property type="project" value="EnsemblFungi"/>
</dbReference>
<reference evidence="23 24" key="1">
    <citation type="journal article" date="2011" name="Proc. Natl. Acad. Sci. U.S.A.">
        <title>Evolutionary erosion of yeast sex chromosomes by mating-type switching accidents.</title>
        <authorList>
            <person name="Gordon J.L."/>
            <person name="Armisen D."/>
            <person name="Proux-Wera E."/>
            <person name="Oheigeartaigh S.S."/>
            <person name="Byrne K.P."/>
            <person name="Wolfe K.H."/>
        </authorList>
    </citation>
    <scope>NUCLEOTIDE SEQUENCE [LARGE SCALE GENOMIC DNA]</scope>
    <source>
        <strain evidence="24">ATCC 22294 / BCRC 22015 / CBS 2517 / CECT 1963 / NBRC 1671 / NRRL Y-8276</strain>
    </source>
</reference>
<dbReference type="Proteomes" id="UP000005220">
    <property type="component" value="Chromosome 6"/>
</dbReference>
<protein>
    <recommendedName>
        <fullName evidence="7">Putative lipase ATG15</fullName>
        <ecNumber evidence="6">3.1.1.3</ecNumber>
    </recommendedName>
    <alternativeName>
        <fullName evidence="20">Autophagy-related protein 15</fullName>
    </alternativeName>
    <alternativeName>
        <fullName evidence="8">Putative lipase atg15</fullName>
    </alternativeName>
</protein>
<evidence type="ECO:0000256" key="5">
    <source>
        <dbReference type="ARBA" id="ARBA00011137"/>
    </source>
</evidence>
<dbReference type="eggNOG" id="KOG4540">
    <property type="taxonomic scope" value="Eukaryota"/>
</dbReference>
<evidence type="ECO:0000259" key="22">
    <source>
        <dbReference type="Pfam" id="PF01764"/>
    </source>
</evidence>
<evidence type="ECO:0000256" key="4">
    <source>
        <dbReference type="ARBA" id="ARBA00010701"/>
    </source>
</evidence>
<dbReference type="CDD" id="cd00519">
    <property type="entry name" value="Lipase_3"/>
    <property type="match status" value="1"/>
</dbReference>
<comment type="catalytic activity">
    <reaction evidence="1">
        <text>a triacylglycerol + H2O = a diacylglycerol + a fatty acid + H(+)</text>
        <dbReference type="Rhea" id="RHEA:12044"/>
        <dbReference type="ChEBI" id="CHEBI:15377"/>
        <dbReference type="ChEBI" id="CHEBI:15378"/>
        <dbReference type="ChEBI" id="CHEBI:17855"/>
        <dbReference type="ChEBI" id="CHEBI:18035"/>
        <dbReference type="ChEBI" id="CHEBI:28868"/>
        <dbReference type="EC" id="3.1.1.3"/>
    </reaction>
</comment>
<keyword evidence="12" id="KW-0442">Lipid degradation</keyword>
<dbReference type="InterPro" id="IPR029058">
    <property type="entry name" value="AB_hydrolase_fold"/>
</dbReference>
<dbReference type="RefSeq" id="XP_003958013.1">
    <property type="nucleotide sequence ID" value="XM_003957964.1"/>
</dbReference>
<evidence type="ECO:0000313" key="23">
    <source>
        <dbReference type="EMBL" id="CCF58878.1"/>
    </source>
</evidence>
<dbReference type="FunCoup" id="H2AWX8">
    <property type="interactions" value="84"/>
</dbReference>
<evidence type="ECO:0000256" key="12">
    <source>
        <dbReference type="ARBA" id="ARBA00022963"/>
    </source>
</evidence>
<evidence type="ECO:0000256" key="10">
    <source>
        <dbReference type="ARBA" id="ARBA00022753"/>
    </source>
</evidence>
<dbReference type="GO" id="GO:0004806">
    <property type="term" value="F:triacylglycerol lipase activity"/>
    <property type="evidence" value="ECO:0007669"/>
    <property type="project" value="UniProtKB-EC"/>
</dbReference>
<evidence type="ECO:0000313" key="24">
    <source>
        <dbReference type="Proteomes" id="UP000005220"/>
    </source>
</evidence>
<evidence type="ECO:0000256" key="8">
    <source>
        <dbReference type="ARBA" id="ARBA00019241"/>
    </source>
</evidence>
<keyword evidence="24" id="KW-1185">Reference proteome</keyword>
<keyword evidence="16" id="KW-0443">Lipid metabolism</keyword>
<keyword evidence="10" id="KW-0967">Endosome</keyword>
<evidence type="ECO:0000256" key="20">
    <source>
        <dbReference type="ARBA" id="ARBA00029828"/>
    </source>
</evidence>
<dbReference type="PANTHER" id="PTHR47175:SF2">
    <property type="entry name" value="LIPASE ATG15-RELATED"/>
    <property type="match status" value="1"/>
</dbReference>
<keyword evidence="11" id="KW-0378">Hydrolase</keyword>
<evidence type="ECO:0000256" key="15">
    <source>
        <dbReference type="ARBA" id="ARBA00023006"/>
    </source>
</evidence>
<accession>H2AWX8</accession>
<keyword evidence="17 21" id="KW-0472">Membrane</keyword>
<dbReference type="InterPro" id="IPR002921">
    <property type="entry name" value="Fungal_lipase-type"/>
</dbReference>
<dbReference type="KEGG" id="kaf:KAFR_0F02810"/>
<keyword evidence="13" id="KW-0735">Signal-anchor</keyword>
<evidence type="ECO:0000256" key="21">
    <source>
        <dbReference type="SAM" id="Phobius"/>
    </source>
</evidence>
<gene>
    <name evidence="23" type="primary">KAFR0F02810</name>
    <name evidence="23" type="ORF">KAFR_0F02810</name>
</gene>
<evidence type="ECO:0000256" key="11">
    <source>
        <dbReference type="ARBA" id="ARBA00022801"/>
    </source>
</evidence>
<keyword evidence="9 21" id="KW-0812">Transmembrane</keyword>
<evidence type="ECO:0000256" key="1">
    <source>
        <dbReference type="ARBA" id="ARBA00001024"/>
    </source>
</evidence>
<keyword evidence="14 21" id="KW-1133">Transmembrane helix</keyword>
<comment type="similarity">
    <text evidence="4">Belongs to the AB hydrolase superfamily. Lipase family.</text>
</comment>
<feature type="domain" description="Fungal lipase-type" evidence="22">
    <location>
        <begin position="310"/>
        <end position="338"/>
    </location>
</feature>
<evidence type="ECO:0000256" key="16">
    <source>
        <dbReference type="ARBA" id="ARBA00023098"/>
    </source>
</evidence>
<dbReference type="GO" id="GO:0004620">
    <property type="term" value="F:phospholipase activity"/>
    <property type="evidence" value="ECO:0007669"/>
    <property type="project" value="EnsemblFungi"/>
</dbReference>
<dbReference type="STRING" id="1071382.H2AWX8"/>
<name>H2AWX8_KAZAF</name>
<evidence type="ECO:0000256" key="7">
    <source>
        <dbReference type="ARBA" id="ARBA00018542"/>
    </source>
</evidence>
<dbReference type="GO" id="GO:0000425">
    <property type="term" value="P:pexophagy"/>
    <property type="evidence" value="ECO:0007669"/>
    <property type="project" value="EnsemblFungi"/>
</dbReference>
<keyword evidence="15" id="KW-0072">Autophagy</keyword>
<comment type="subunit">
    <text evidence="5">Binds to both phosphatidylinositol (PI) and phosphatidylinositol 3,5-bisphosphate (PIP2).</text>
</comment>
<feature type="transmembrane region" description="Helical" evidence="21">
    <location>
        <begin position="12"/>
        <end position="32"/>
    </location>
</feature>
<dbReference type="OrthoDB" id="58570at2759"/>
<dbReference type="Gene3D" id="3.40.50.1820">
    <property type="entry name" value="alpha/beta hydrolase"/>
    <property type="match status" value="1"/>
</dbReference>
<dbReference type="SUPFAM" id="SSF53474">
    <property type="entry name" value="alpha/beta-Hydrolases"/>
    <property type="match status" value="1"/>
</dbReference>
<dbReference type="InParanoid" id="H2AWX8"/>
<dbReference type="EMBL" id="HE650826">
    <property type="protein sequence ID" value="CCF58878.1"/>
    <property type="molecule type" value="Genomic_DNA"/>
</dbReference>
<dbReference type="HOGENOM" id="CLU_028295_0_2_1"/>
<comment type="subcellular location">
    <subcellularLocation>
        <location evidence="3">Endosome</location>
        <location evidence="3">Multivesicular body membrane</location>
        <topology evidence="3">Single-pass type II membrane protein</topology>
    </subcellularLocation>
    <subcellularLocation>
        <location evidence="2">Prevacuolar compartment membrane</location>
        <topology evidence="2">Single-pass type II membrane protein</topology>
    </subcellularLocation>
</comment>
<dbReference type="GO" id="GO:0034496">
    <property type="term" value="P:multivesicular body membrane disassembly"/>
    <property type="evidence" value="ECO:0007669"/>
    <property type="project" value="EnsemblFungi"/>
</dbReference>
<evidence type="ECO:0000256" key="3">
    <source>
        <dbReference type="ARBA" id="ARBA00004343"/>
    </source>
</evidence>
<dbReference type="GO" id="GO:0005783">
    <property type="term" value="C:endoplasmic reticulum"/>
    <property type="evidence" value="ECO:0007669"/>
    <property type="project" value="EnsemblFungi"/>
</dbReference>
<keyword evidence="18" id="KW-0325">Glycoprotein</keyword>
<organism evidence="23 24">
    <name type="scientific">Kazachstania africana (strain ATCC 22294 / BCRC 22015 / CBS 2517 / CECT 1963 / NBRC 1671 / NRRL Y-8276)</name>
    <name type="common">Yeast</name>
    <name type="synonym">Kluyveromyces africanus</name>
    <dbReference type="NCBI Taxonomy" id="1071382"/>
    <lineage>
        <taxon>Eukaryota</taxon>
        <taxon>Fungi</taxon>
        <taxon>Dikarya</taxon>
        <taxon>Ascomycota</taxon>
        <taxon>Saccharomycotina</taxon>
        <taxon>Saccharomycetes</taxon>
        <taxon>Saccharomycetales</taxon>
        <taxon>Saccharomycetaceae</taxon>
        <taxon>Kazachstania</taxon>
    </lineage>
</organism>
<dbReference type="GO" id="GO:0034727">
    <property type="term" value="P:piecemeal microautophagy of the nucleus"/>
    <property type="evidence" value="ECO:0007669"/>
    <property type="project" value="EnsemblFungi"/>
</dbReference>
<evidence type="ECO:0000256" key="18">
    <source>
        <dbReference type="ARBA" id="ARBA00023180"/>
    </source>
</evidence>
<dbReference type="InterPro" id="IPR050805">
    <property type="entry name" value="ATG15_Lipase"/>
</dbReference>
<dbReference type="GO" id="GO:0005774">
    <property type="term" value="C:vacuolar membrane"/>
    <property type="evidence" value="ECO:0007669"/>
    <property type="project" value="EnsemblFungi"/>
</dbReference>
<proteinExistence type="inferred from homology"/>
<dbReference type="GO" id="GO:0032585">
    <property type="term" value="C:multivesicular body membrane"/>
    <property type="evidence" value="ECO:0007669"/>
    <property type="project" value="UniProtKB-SubCell"/>
</dbReference>
<evidence type="ECO:0000256" key="2">
    <source>
        <dbReference type="ARBA" id="ARBA00004270"/>
    </source>
</evidence>
<dbReference type="EC" id="3.1.1.3" evidence="6"/>
<evidence type="ECO:0000256" key="17">
    <source>
        <dbReference type="ARBA" id="ARBA00023136"/>
    </source>
</evidence>
<comment type="function">
    <text evidence="19">Lipase which is essential for lysis of subvacuolar cytoplasm to vacuole targeted bodies and intravacuolar autophagic bodies. Involved in the lysis of intravacuolar multivesicular body (MVB) vesicles. The intravacuolar membrane disintegration by ATG15 is critical to life span extension.</text>
</comment>
<evidence type="ECO:0000256" key="6">
    <source>
        <dbReference type="ARBA" id="ARBA00013279"/>
    </source>
</evidence>
<dbReference type="PANTHER" id="PTHR47175">
    <property type="entry name" value="LIPASE ATG15-RELATED"/>
    <property type="match status" value="1"/>
</dbReference>
<evidence type="ECO:0000256" key="19">
    <source>
        <dbReference type="ARBA" id="ARBA00024663"/>
    </source>
</evidence>
<dbReference type="GeneID" id="13884346"/>
<dbReference type="AlphaFoldDB" id="H2AWX8"/>
<evidence type="ECO:0000256" key="14">
    <source>
        <dbReference type="ARBA" id="ARBA00022989"/>
    </source>
</evidence>
<evidence type="ECO:0000256" key="13">
    <source>
        <dbReference type="ARBA" id="ARBA00022968"/>
    </source>
</evidence>
<evidence type="ECO:0000256" key="9">
    <source>
        <dbReference type="ARBA" id="ARBA00022692"/>
    </source>
</evidence>
<dbReference type="Pfam" id="PF01764">
    <property type="entry name" value="Lipase_3"/>
    <property type="match status" value="1"/>
</dbReference>
<dbReference type="GO" id="GO:0006624">
    <property type="term" value="P:vacuolar protein processing"/>
    <property type="evidence" value="ECO:0007669"/>
    <property type="project" value="EnsemblFungi"/>
</dbReference>
<dbReference type="GO" id="GO:0006660">
    <property type="term" value="P:phosphatidylserine catabolic process"/>
    <property type="evidence" value="ECO:0007669"/>
    <property type="project" value="EnsemblFungi"/>
</dbReference>